<organism evidence="1 2">
    <name type="scientific">Caenorhabditis remanei</name>
    <name type="common">Caenorhabditis vulgaris</name>
    <dbReference type="NCBI Taxonomy" id="31234"/>
    <lineage>
        <taxon>Eukaryota</taxon>
        <taxon>Metazoa</taxon>
        <taxon>Ecdysozoa</taxon>
        <taxon>Nematoda</taxon>
        <taxon>Chromadorea</taxon>
        <taxon>Rhabditida</taxon>
        <taxon>Rhabditina</taxon>
        <taxon>Rhabditomorpha</taxon>
        <taxon>Rhabditoidea</taxon>
        <taxon>Rhabditidae</taxon>
        <taxon>Peloderinae</taxon>
        <taxon>Caenorhabditis</taxon>
    </lineage>
</organism>
<dbReference type="GeneID" id="9811708"/>
<dbReference type="EMBL" id="WUAV01000003">
    <property type="protein sequence ID" value="KAF1760368.1"/>
    <property type="molecule type" value="Genomic_DNA"/>
</dbReference>
<gene>
    <name evidence="1" type="ORF">GCK72_008617</name>
</gene>
<dbReference type="Proteomes" id="UP000483820">
    <property type="component" value="Chromosome III"/>
</dbReference>
<evidence type="ECO:0000313" key="2">
    <source>
        <dbReference type="Proteomes" id="UP000483820"/>
    </source>
</evidence>
<dbReference type="CTD" id="9811708"/>
<dbReference type="KEGG" id="crq:GCK72_008617"/>
<protein>
    <submittedName>
        <fullName evidence="1">Uncharacterized protein</fullName>
    </submittedName>
</protein>
<comment type="caution">
    <text evidence="1">The sequence shown here is derived from an EMBL/GenBank/DDBJ whole genome shotgun (WGS) entry which is preliminary data.</text>
</comment>
<dbReference type="AlphaFoldDB" id="A0A6A5GY15"/>
<name>A0A6A5GY15_CAERE</name>
<evidence type="ECO:0000313" key="1">
    <source>
        <dbReference type="EMBL" id="KAF1760368.1"/>
    </source>
</evidence>
<proteinExistence type="predicted"/>
<sequence>MKFKYSLMDIERQEGGARRASLKYVPTNTMKERVLEFLDYYFGPIKLYLFSYPMPNGFWDNRKWRMKASGVQVLPRVETEPIVDRLIHIVQKRPAR</sequence>
<dbReference type="RefSeq" id="XP_003093979.2">
    <property type="nucleotide sequence ID" value="XM_003093931.2"/>
</dbReference>
<accession>A0A6A5GY15</accession>
<reference evidence="1 2" key="1">
    <citation type="submission" date="2019-12" db="EMBL/GenBank/DDBJ databases">
        <title>Chromosome-level assembly of the Caenorhabditis remanei genome.</title>
        <authorList>
            <person name="Teterina A.A."/>
            <person name="Willis J.H."/>
            <person name="Phillips P.C."/>
        </authorList>
    </citation>
    <scope>NUCLEOTIDE SEQUENCE [LARGE SCALE GENOMIC DNA]</scope>
    <source>
        <strain evidence="1 2">PX506</strain>
        <tissue evidence="1">Whole organism</tissue>
    </source>
</reference>